<proteinExistence type="inferred from homology"/>
<dbReference type="PANTHER" id="PTHR47117">
    <property type="entry name" value="STAR-RELATED LIPID TRANSFER PROTEIN 9"/>
    <property type="match status" value="1"/>
</dbReference>
<dbReference type="SMART" id="SM00129">
    <property type="entry name" value="KISc"/>
    <property type="match status" value="1"/>
</dbReference>
<dbReference type="GO" id="GO:0003777">
    <property type="term" value="F:microtubule motor activity"/>
    <property type="evidence" value="ECO:0007669"/>
    <property type="project" value="InterPro"/>
</dbReference>
<dbReference type="EMBL" id="JABDTM020022563">
    <property type="protein sequence ID" value="KAH0815805.1"/>
    <property type="molecule type" value="Genomic_DNA"/>
</dbReference>
<feature type="compositionally biased region" description="Basic and acidic residues" evidence="7">
    <location>
        <begin position="493"/>
        <end position="515"/>
    </location>
</feature>
<name>A0A8J6HJJ9_TENMO</name>
<feature type="coiled-coil region" evidence="6">
    <location>
        <begin position="893"/>
        <end position="943"/>
    </location>
</feature>
<evidence type="ECO:0000256" key="6">
    <source>
        <dbReference type="SAM" id="Coils"/>
    </source>
</evidence>
<dbReference type="PROSITE" id="PS50067">
    <property type="entry name" value="KINESIN_MOTOR_2"/>
    <property type="match status" value="1"/>
</dbReference>
<feature type="domain" description="ETS" evidence="8">
    <location>
        <begin position="1"/>
        <end position="32"/>
    </location>
</feature>
<protein>
    <submittedName>
        <fullName evidence="10">Uncharacterized protein</fullName>
    </submittedName>
</protein>
<keyword evidence="5" id="KW-0238">DNA-binding</keyword>
<feature type="compositionally biased region" description="Basic and acidic residues" evidence="7">
    <location>
        <begin position="477"/>
        <end position="486"/>
    </location>
</feature>
<reference evidence="10" key="2">
    <citation type="submission" date="2021-08" db="EMBL/GenBank/DDBJ databases">
        <authorList>
            <person name="Eriksson T."/>
        </authorList>
    </citation>
    <scope>NUCLEOTIDE SEQUENCE</scope>
    <source>
        <strain evidence="10">Stoneville</strain>
        <tissue evidence="10">Whole head</tissue>
    </source>
</reference>
<dbReference type="Gene3D" id="1.10.10.10">
    <property type="entry name" value="Winged helix-like DNA-binding domain superfamily/Winged helix DNA-binding domain"/>
    <property type="match status" value="1"/>
</dbReference>
<evidence type="ECO:0000313" key="11">
    <source>
        <dbReference type="Proteomes" id="UP000719412"/>
    </source>
</evidence>
<comment type="caution">
    <text evidence="10">The sequence shown here is derived from an EMBL/GenBank/DDBJ whole genome shotgun (WGS) entry which is preliminary data.</text>
</comment>
<dbReference type="PRINTS" id="PR00380">
    <property type="entry name" value="KINESINHEAVY"/>
</dbReference>
<keyword evidence="5" id="KW-0539">Nucleus</keyword>
<dbReference type="GO" id="GO:0005524">
    <property type="term" value="F:ATP binding"/>
    <property type="evidence" value="ECO:0007669"/>
    <property type="project" value="UniProtKB-UniRule"/>
</dbReference>
<keyword evidence="11" id="KW-1185">Reference proteome</keyword>
<dbReference type="InterPro" id="IPR027417">
    <property type="entry name" value="P-loop_NTPase"/>
</dbReference>
<dbReference type="PROSITE" id="PS50061">
    <property type="entry name" value="ETS_DOMAIN_3"/>
    <property type="match status" value="1"/>
</dbReference>
<feature type="binding site" evidence="4">
    <location>
        <begin position="177"/>
        <end position="184"/>
    </location>
    <ligand>
        <name>ATP</name>
        <dbReference type="ChEBI" id="CHEBI:30616"/>
    </ligand>
</feature>
<comment type="similarity">
    <text evidence="4">Belongs to the TRAFAC class myosin-kinesin ATPase superfamily. Kinesin family.</text>
</comment>
<dbReference type="GO" id="GO:0003700">
    <property type="term" value="F:DNA-binding transcription factor activity"/>
    <property type="evidence" value="ECO:0007669"/>
    <property type="project" value="InterPro"/>
</dbReference>
<dbReference type="InterPro" id="IPR036388">
    <property type="entry name" value="WH-like_DNA-bd_sf"/>
</dbReference>
<dbReference type="InterPro" id="IPR036390">
    <property type="entry name" value="WH_DNA-bd_sf"/>
</dbReference>
<evidence type="ECO:0000256" key="5">
    <source>
        <dbReference type="RuleBase" id="RU004019"/>
    </source>
</evidence>
<accession>A0A8J6HJJ9</accession>
<feature type="region of interest" description="Disordered" evidence="7">
    <location>
        <begin position="477"/>
        <end position="515"/>
    </location>
</feature>
<dbReference type="SMART" id="SM00413">
    <property type="entry name" value="ETS"/>
    <property type="match status" value="1"/>
</dbReference>
<dbReference type="PANTHER" id="PTHR47117:SF1">
    <property type="entry name" value="STAR-RELATED LIPID TRANSFER PROTEIN 9"/>
    <property type="match status" value="1"/>
</dbReference>
<evidence type="ECO:0000259" key="9">
    <source>
        <dbReference type="PROSITE" id="PS50067"/>
    </source>
</evidence>
<gene>
    <name evidence="10" type="ORF">GEV33_006982</name>
</gene>
<evidence type="ECO:0000256" key="3">
    <source>
        <dbReference type="ARBA" id="ARBA00022840"/>
    </source>
</evidence>
<dbReference type="AlphaFoldDB" id="A0A8J6HJJ9"/>
<evidence type="ECO:0000256" key="4">
    <source>
        <dbReference type="PROSITE-ProRule" id="PRU00283"/>
    </source>
</evidence>
<dbReference type="InterPro" id="IPR001752">
    <property type="entry name" value="Kinesin_motor_dom"/>
</dbReference>
<keyword evidence="6" id="KW-0175">Coiled coil</keyword>
<keyword evidence="4" id="KW-0505">Motor protein</keyword>
<dbReference type="Gene3D" id="3.40.850.10">
    <property type="entry name" value="Kinesin motor domain"/>
    <property type="match status" value="1"/>
</dbReference>
<evidence type="ECO:0000256" key="7">
    <source>
        <dbReference type="SAM" id="MobiDB-lite"/>
    </source>
</evidence>
<dbReference type="GO" id="GO:0005634">
    <property type="term" value="C:nucleus"/>
    <property type="evidence" value="ECO:0007669"/>
    <property type="project" value="UniProtKB-SubCell"/>
</dbReference>
<evidence type="ECO:0000313" key="10">
    <source>
        <dbReference type="EMBL" id="KAH0815805.1"/>
    </source>
</evidence>
<evidence type="ECO:0000256" key="2">
    <source>
        <dbReference type="ARBA" id="ARBA00022741"/>
    </source>
</evidence>
<dbReference type="GO" id="GO:0008017">
    <property type="term" value="F:microtubule binding"/>
    <property type="evidence" value="ECO:0007669"/>
    <property type="project" value="InterPro"/>
</dbReference>
<comment type="subcellular location">
    <subcellularLocation>
        <location evidence="5">Nucleus</location>
    </subcellularLocation>
</comment>
<keyword evidence="2 4" id="KW-0547">Nucleotide-binding</keyword>
<organism evidence="10 11">
    <name type="scientific">Tenebrio molitor</name>
    <name type="common">Yellow mealworm beetle</name>
    <dbReference type="NCBI Taxonomy" id="7067"/>
    <lineage>
        <taxon>Eukaryota</taxon>
        <taxon>Metazoa</taxon>
        <taxon>Ecdysozoa</taxon>
        <taxon>Arthropoda</taxon>
        <taxon>Hexapoda</taxon>
        <taxon>Insecta</taxon>
        <taxon>Pterygota</taxon>
        <taxon>Neoptera</taxon>
        <taxon>Endopterygota</taxon>
        <taxon>Coleoptera</taxon>
        <taxon>Polyphaga</taxon>
        <taxon>Cucujiformia</taxon>
        <taxon>Tenebrionidae</taxon>
        <taxon>Tenebrio</taxon>
    </lineage>
</organism>
<dbReference type="SUPFAM" id="SSF46785">
    <property type="entry name" value="Winged helix' DNA-binding domain"/>
    <property type="match status" value="1"/>
</dbReference>
<reference evidence="10" key="1">
    <citation type="journal article" date="2020" name="J Insects Food Feed">
        <title>The yellow mealworm (Tenebrio molitor) genome: a resource for the emerging insects as food and feed industry.</title>
        <authorList>
            <person name="Eriksson T."/>
            <person name="Andere A."/>
            <person name="Kelstrup H."/>
            <person name="Emery V."/>
            <person name="Picard C."/>
        </authorList>
    </citation>
    <scope>NUCLEOTIDE SEQUENCE</scope>
    <source>
        <strain evidence="10">Stoneville</strain>
        <tissue evidence="10">Whole head</tissue>
    </source>
</reference>
<dbReference type="Pfam" id="PF00178">
    <property type="entry name" value="Ets"/>
    <property type="match status" value="1"/>
</dbReference>
<comment type="similarity">
    <text evidence="1 5">Belongs to the ETS family.</text>
</comment>
<evidence type="ECO:0000259" key="8">
    <source>
        <dbReference type="PROSITE" id="PS50061"/>
    </source>
</evidence>
<feature type="domain" description="Kinesin motor" evidence="9">
    <location>
        <begin position="88"/>
        <end position="414"/>
    </location>
</feature>
<dbReference type="GO" id="GO:0007018">
    <property type="term" value="P:microtubule-based movement"/>
    <property type="evidence" value="ECO:0007669"/>
    <property type="project" value="InterPro"/>
</dbReference>
<dbReference type="Pfam" id="PF00225">
    <property type="entry name" value="Kinesin"/>
    <property type="match status" value="1"/>
</dbReference>
<dbReference type="InterPro" id="IPR000418">
    <property type="entry name" value="Ets_dom"/>
</dbReference>
<evidence type="ECO:0000256" key="1">
    <source>
        <dbReference type="ARBA" id="ARBA00005562"/>
    </source>
</evidence>
<dbReference type="GO" id="GO:0043565">
    <property type="term" value="F:sequence-specific DNA binding"/>
    <property type="evidence" value="ECO:0007669"/>
    <property type="project" value="InterPro"/>
</dbReference>
<keyword evidence="3 4" id="KW-0067">ATP-binding</keyword>
<dbReference type="Proteomes" id="UP000719412">
    <property type="component" value="Unassembled WGS sequence"/>
</dbReference>
<dbReference type="SUPFAM" id="SSF52540">
    <property type="entry name" value="P-loop containing nucleoside triphosphate hydrolases"/>
    <property type="match status" value="1"/>
</dbReference>
<dbReference type="InterPro" id="IPR036961">
    <property type="entry name" value="Kinesin_motor_dom_sf"/>
</dbReference>
<sequence>MNYEKLSRGLRYYYDKNIIHKTAGKRYVYRFVCDLQTLLGYSPEELHAMQECPIDLSPTLKIDFFTMPEEALFPSETSNGSRQIADHEKAVGVRVRPMSRRELEADSRPILDVEDDGRTVAVTNIKTAGDSRERIRRFTFDFCFHQNSTQDDVFRAVESVVSGAVKRRRHSCVLAYGQSSSGKTHTMMGFPHDPGVTPRLCHKIFDYLDETAVGAAAKLEVSYLEIYNEKVRDLLQDDDKGVLKIRQHPKKGPYVQGLSWHSAPDSVSLLRLLSRGNSHRRVAATPSNPRSSRSHSVFVVQFDDTKLTLVDLAGSERAGNRPCTTSRFREGANINKSLVALGNVISALAEDASKSPKGVRRRFVPFRDSVLTWLLRDTLGGSSETVMIATISPSSECHTETVNTLRFGQRAKLIVSIPVVNEDPKEKTIRELRAEIARLKELLQLGQMSKDNLNTTEKLIPVMSFTETQPSRLRRTYSIDHSKKPEAVPPRKYASEESVSKKSKPLKSEKSVVTDAKPKVEAKVDSIRRAPVKPRSQIVAAVTHRLYAKTKKKEVGTDTSDIPPGTPKELSICSNARLQLKELSRKALKAQKFRNEETQTELFPVLRVKEISTDVDDLKGTLYEVKDMQTSTSLSTEDKEVSCTFLDSFKNAFVVTRSCGTQSQSTVSFTKYLQEPPKVEIFNPHTANPIYTSSVNINISHNYMNGQRVSDSVSDDSLDDQTNVCFPTPDLISNHNSLEPHATTSKESLESKIRHASCAVLDQEPGEFADLIQDNFQTFTATCSTTPKCRERVDSVHIPSVHAPQVCQLDEPPQRCEFFTSAAPETARPNIVDCKMYSDDCITLIEPLVLKSIMKHIPDQETHPPDSLDYHKKVHFNKSCHSDRMMKAMSGFLEEATILMSNLKMAAARLDHEYEVQVSINGLEQKKRRKRKTSKNAKCQTDEAEVKSDYIQTEDDLDLTNKYELLLEDSCRRLEEKIAVAANDEVYNPWEVHEDTSLESNPVTFSDYGSLPRRKKRYSSCTPSAYLRQLATMRRQVVEASREELSNNSETSVS</sequence>